<keyword evidence="8" id="KW-0472">Membrane</keyword>
<protein>
    <submittedName>
        <fullName evidence="12">Filamentation induced by cAMP protein Fic</fullName>
    </submittedName>
</protein>
<dbReference type="PANTHER" id="PTHR13504">
    <property type="entry name" value="FIDO DOMAIN-CONTAINING PROTEIN DDB_G0283145"/>
    <property type="match status" value="1"/>
</dbReference>
<evidence type="ECO:0000313" key="12">
    <source>
        <dbReference type="EMBL" id="ABR69217.1"/>
    </source>
</evidence>
<evidence type="ECO:0000256" key="4">
    <source>
        <dbReference type="ARBA" id="ARBA00022741"/>
    </source>
</evidence>
<dbReference type="OrthoDB" id="9807853at2"/>
<keyword evidence="2" id="KW-0812">Transmembrane</keyword>
<reference evidence="12" key="1">
    <citation type="submission" date="2007-06" db="EMBL/GenBank/DDBJ databases">
        <title>Complete sequence of Marinomonas sp. MWYL1.</title>
        <authorList>
            <consortium name="US DOE Joint Genome Institute"/>
            <person name="Copeland A."/>
            <person name="Lucas S."/>
            <person name="Lapidus A."/>
            <person name="Barry K."/>
            <person name="Glavina del Rio T."/>
            <person name="Dalin E."/>
            <person name="Tice H."/>
            <person name="Pitluck S."/>
            <person name="Kiss H."/>
            <person name="Brettin T."/>
            <person name="Bruce D."/>
            <person name="Detter J.C."/>
            <person name="Han C."/>
            <person name="Schmutz J."/>
            <person name="Larimer F."/>
            <person name="Land M."/>
            <person name="Hauser L."/>
            <person name="Kyrpides N."/>
            <person name="Kim E."/>
            <person name="Johnston A.W.B."/>
            <person name="Todd J.D."/>
            <person name="Rogers R."/>
            <person name="Wexler M."/>
            <person name="Bond P.L."/>
            <person name="Li Y."/>
            <person name="Richardson P."/>
        </authorList>
    </citation>
    <scope>NUCLEOTIDE SEQUENCE [LARGE SCALE GENOMIC DNA]</scope>
    <source>
        <strain evidence="12">MWYL1</strain>
    </source>
</reference>
<keyword evidence="5" id="KW-0802">TPR repeat</keyword>
<evidence type="ECO:0000256" key="10">
    <source>
        <dbReference type="PIRSR" id="PIRSR640198-2"/>
    </source>
</evidence>
<evidence type="ECO:0000256" key="1">
    <source>
        <dbReference type="ARBA" id="ARBA00004167"/>
    </source>
</evidence>
<dbReference type="InterPro" id="IPR003812">
    <property type="entry name" value="Fido"/>
</dbReference>
<dbReference type="HOGENOM" id="CLU_042149_0_0_6"/>
<dbReference type="PANTHER" id="PTHR13504:SF34">
    <property type="entry name" value="PROTEIN ADENYLYLTRANSFERASE FICD"/>
    <property type="match status" value="1"/>
</dbReference>
<sequence>MTNTSVGYAYLLKRTDIKALPLQVSARVMPVTKVQLIDNTLATPASLKPSDKILDHILFALKYEDLNLQILSQALLQVDESELLAVYESSPMGKYIRIACLLWEHFHQQSLPRTTELTRGNYIPLLDPKRFITADNQTNKRWRVHVNVIGSLDYSIIVKRTERLEKALAKNTLQKAKEFTDGLDDAMLNRALSWVYLSETKDSFAIEKEQPDTNKIQRYTNLLRQAHIPRAIDEDYLAELQKATINNPYEWAVSYRNEQNYLSNGHGSIGVTYVPPSPNLCRELMKEWEQLTNQLPEQVDPIVLGAVISFGFVFLHPFMDGNGRLSRFLFHHVLCRSGQLANGLLLPVSAVLHNKEREYLATLSAYSSGIRTFWQVDYLDAENYVFEFKGHESIYRHWDGTACAELMAEACDEAMEHYIKQEVAYLNQYDALKRHINKLYDINDRTLSKLVVFCLEQSGKISKKRRDQFQYEVPTDAFDALEQAYLEILFKEELDNTP</sequence>
<dbReference type="SUPFAM" id="SSF140931">
    <property type="entry name" value="Fic-like"/>
    <property type="match status" value="1"/>
</dbReference>
<evidence type="ECO:0000256" key="3">
    <source>
        <dbReference type="ARBA" id="ARBA00022737"/>
    </source>
</evidence>
<dbReference type="InterPro" id="IPR036597">
    <property type="entry name" value="Fido-like_dom_sf"/>
</dbReference>
<dbReference type="InterPro" id="IPR040198">
    <property type="entry name" value="Fido_containing"/>
</dbReference>
<feature type="binding site" evidence="10">
    <location>
        <begin position="320"/>
        <end position="327"/>
    </location>
    <ligand>
        <name>ATP</name>
        <dbReference type="ChEBI" id="CHEBI:30616"/>
    </ligand>
</feature>
<dbReference type="Pfam" id="PF02661">
    <property type="entry name" value="Fic"/>
    <property type="match status" value="1"/>
</dbReference>
<evidence type="ECO:0000256" key="2">
    <source>
        <dbReference type="ARBA" id="ARBA00022692"/>
    </source>
</evidence>
<feature type="domain" description="Fido" evidence="11">
    <location>
        <begin position="232"/>
        <end position="387"/>
    </location>
</feature>
<keyword evidence="6 10" id="KW-0067">ATP-binding</keyword>
<dbReference type="eggNOG" id="COG3177">
    <property type="taxonomic scope" value="Bacteria"/>
</dbReference>
<feature type="active site" evidence="9">
    <location>
        <position position="316"/>
    </location>
</feature>
<dbReference type="Gene3D" id="1.10.3290.10">
    <property type="entry name" value="Fido-like domain"/>
    <property type="match status" value="1"/>
</dbReference>
<dbReference type="EMBL" id="CP000749">
    <property type="protein sequence ID" value="ABR69217.1"/>
    <property type="molecule type" value="Genomic_DNA"/>
</dbReference>
<evidence type="ECO:0000256" key="8">
    <source>
        <dbReference type="ARBA" id="ARBA00023136"/>
    </source>
</evidence>
<dbReference type="KEGG" id="mmw:Mmwyl1_0276"/>
<gene>
    <name evidence="12" type="ordered locus">Mmwyl1_0276</name>
</gene>
<organism evidence="12">
    <name type="scientific">Marinomonas sp. (strain MWYL1)</name>
    <dbReference type="NCBI Taxonomy" id="400668"/>
    <lineage>
        <taxon>Bacteria</taxon>
        <taxon>Pseudomonadati</taxon>
        <taxon>Pseudomonadota</taxon>
        <taxon>Gammaproteobacteria</taxon>
        <taxon>Oceanospirillales</taxon>
        <taxon>Oceanospirillaceae</taxon>
        <taxon>Marinomonas</taxon>
    </lineage>
</organism>
<proteinExistence type="predicted"/>
<evidence type="ECO:0000259" key="11">
    <source>
        <dbReference type="PROSITE" id="PS51459"/>
    </source>
</evidence>
<dbReference type="GO" id="GO:0005524">
    <property type="term" value="F:ATP binding"/>
    <property type="evidence" value="ECO:0007669"/>
    <property type="project" value="UniProtKB-KW"/>
</dbReference>
<evidence type="ECO:0000256" key="9">
    <source>
        <dbReference type="PIRSR" id="PIRSR640198-1"/>
    </source>
</evidence>
<comment type="subcellular location">
    <subcellularLocation>
        <location evidence="1">Membrane</location>
        <topology evidence="1">Single-pass membrane protein</topology>
    </subcellularLocation>
</comment>
<dbReference type="PROSITE" id="PS51459">
    <property type="entry name" value="FIDO"/>
    <property type="match status" value="1"/>
</dbReference>
<accession>A6VRY8</accession>
<keyword evidence="3" id="KW-0677">Repeat</keyword>
<dbReference type="AlphaFoldDB" id="A6VRY8"/>
<evidence type="ECO:0000256" key="5">
    <source>
        <dbReference type="ARBA" id="ARBA00022803"/>
    </source>
</evidence>
<name>A6VRY8_MARMS</name>
<keyword evidence="4 10" id="KW-0547">Nucleotide-binding</keyword>
<evidence type="ECO:0000256" key="7">
    <source>
        <dbReference type="ARBA" id="ARBA00022989"/>
    </source>
</evidence>
<dbReference type="GO" id="GO:0016020">
    <property type="term" value="C:membrane"/>
    <property type="evidence" value="ECO:0007669"/>
    <property type="project" value="UniProtKB-SubCell"/>
</dbReference>
<evidence type="ECO:0000256" key="6">
    <source>
        <dbReference type="ARBA" id="ARBA00022840"/>
    </source>
</evidence>
<keyword evidence="7" id="KW-1133">Transmembrane helix</keyword>